<comment type="subcellular location">
    <subcellularLocation>
        <location evidence="1">Cell membrane</location>
        <topology evidence="1">Multi-pass membrane protein</topology>
    </subcellularLocation>
</comment>
<evidence type="ECO:0000313" key="9">
    <source>
        <dbReference type="Proteomes" id="UP001236507"/>
    </source>
</evidence>
<evidence type="ECO:0000256" key="1">
    <source>
        <dbReference type="ARBA" id="ARBA00004651"/>
    </source>
</evidence>
<sequence length="305" mass="33738">MKTKSIHKSSYFAGVILVFVGAVAFAGKAVLVRYNYLHYHVDTISLLALRMLFSAPFYIGILVFKNIKDTTKPTLSNKEWLTMVLIGIVGYYLAALFDFWGLNYVTASVERLILFLYPTIVVIVSAIFLKKKITKIQYLALVVTYLGVFFSFIPDLKIGMQKDLLLGSFLVFLSAFTYALYLIGSGEMIPKIGSLRFTCYAMLISTVIVMGHFFLTNHASLFSYPKEAYLLSFVMALFTTVIPSFMISDGIKKIGSGNASIIGSIGPVATIIMANVFLNEPISIWQIGGTIIVLIGVLMISVKGK</sequence>
<dbReference type="InterPro" id="IPR037185">
    <property type="entry name" value="EmrE-like"/>
</dbReference>
<comment type="caution">
    <text evidence="8">The sequence shown here is derived from an EMBL/GenBank/DDBJ whole genome shotgun (WGS) entry which is preliminary data.</text>
</comment>
<evidence type="ECO:0000313" key="8">
    <source>
        <dbReference type="EMBL" id="MDI9860815.1"/>
    </source>
</evidence>
<accession>A0ABT6YBA0</accession>
<organism evidence="8 9">
    <name type="scientific">Flectobacillus roseus</name>
    <dbReference type="NCBI Taxonomy" id="502259"/>
    <lineage>
        <taxon>Bacteria</taxon>
        <taxon>Pseudomonadati</taxon>
        <taxon>Bacteroidota</taxon>
        <taxon>Cytophagia</taxon>
        <taxon>Cytophagales</taxon>
        <taxon>Flectobacillaceae</taxon>
        <taxon>Flectobacillus</taxon>
    </lineage>
</organism>
<keyword evidence="4 6" id="KW-1133">Transmembrane helix</keyword>
<feature type="transmembrane region" description="Helical" evidence="6">
    <location>
        <begin position="80"/>
        <end position="100"/>
    </location>
</feature>
<feature type="transmembrane region" description="Helical" evidence="6">
    <location>
        <begin position="136"/>
        <end position="153"/>
    </location>
</feature>
<proteinExistence type="predicted"/>
<evidence type="ECO:0000256" key="4">
    <source>
        <dbReference type="ARBA" id="ARBA00022989"/>
    </source>
</evidence>
<protein>
    <submittedName>
        <fullName evidence="8">DMT family transporter</fullName>
    </submittedName>
</protein>
<feature type="transmembrane region" description="Helical" evidence="6">
    <location>
        <begin position="195"/>
        <end position="216"/>
    </location>
</feature>
<evidence type="ECO:0000256" key="5">
    <source>
        <dbReference type="ARBA" id="ARBA00023136"/>
    </source>
</evidence>
<evidence type="ECO:0000256" key="2">
    <source>
        <dbReference type="ARBA" id="ARBA00022475"/>
    </source>
</evidence>
<dbReference type="InterPro" id="IPR000620">
    <property type="entry name" value="EamA_dom"/>
</dbReference>
<evidence type="ECO:0000256" key="3">
    <source>
        <dbReference type="ARBA" id="ARBA00022692"/>
    </source>
</evidence>
<dbReference type="Proteomes" id="UP001236507">
    <property type="component" value="Unassembled WGS sequence"/>
</dbReference>
<feature type="transmembrane region" description="Helical" evidence="6">
    <location>
        <begin position="165"/>
        <end position="183"/>
    </location>
</feature>
<dbReference type="PANTHER" id="PTHR32322:SF18">
    <property type="entry name" value="S-ADENOSYLMETHIONINE_S-ADENOSYLHOMOCYSTEINE TRANSPORTER"/>
    <property type="match status" value="1"/>
</dbReference>
<evidence type="ECO:0000259" key="7">
    <source>
        <dbReference type="Pfam" id="PF00892"/>
    </source>
</evidence>
<feature type="domain" description="EamA" evidence="7">
    <location>
        <begin position="166"/>
        <end position="301"/>
    </location>
</feature>
<feature type="transmembrane region" description="Helical" evidence="6">
    <location>
        <begin position="12"/>
        <end position="32"/>
    </location>
</feature>
<gene>
    <name evidence="8" type="ORF">QM524_16480</name>
</gene>
<keyword evidence="3 6" id="KW-0812">Transmembrane</keyword>
<dbReference type="RefSeq" id="WP_283345418.1">
    <property type="nucleotide sequence ID" value="NZ_JASHIF010000014.1"/>
</dbReference>
<keyword evidence="5 6" id="KW-0472">Membrane</keyword>
<feature type="transmembrane region" description="Helical" evidence="6">
    <location>
        <begin position="112"/>
        <end position="129"/>
    </location>
</feature>
<dbReference type="EMBL" id="JASHIF010000014">
    <property type="protein sequence ID" value="MDI9860815.1"/>
    <property type="molecule type" value="Genomic_DNA"/>
</dbReference>
<feature type="transmembrane region" description="Helical" evidence="6">
    <location>
        <begin position="284"/>
        <end position="302"/>
    </location>
</feature>
<keyword evidence="9" id="KW-1185">Reference proteome</keyword>
<name>A0ABT6YBA0_9BACT</name>
<evidence type="ECO:0000256" key="6">
    <source>
        <dbReference type="SAM" id="Phobius"/>
    </source>
</evidence>
<feature type="transmembrane region" description="Helical" evidence="6">
    <location>
        <begin position="259"/>
        <end position="278"/>
    </location>
</feature>
<dbReference type="Pfam" id="PF00892">
    <property type="entry name" value="EamA"/>
    <property type="match status" value="2"/>
</dbReference>
<dbReference type="InterPro" id="IPR050638">
    <property type="entry name" value="AA-Vitamin_Transporters"/>
</dbReference>
<feature type="domain" description="EamA" evidence="7">
    <location>
        <begin position="13"/>
        <end position="152"/>
    </location>
</feature>
<dbReference type="PANTHER" id="PTHR32322">
    <property type="entry name" value="INNER MEMBRANE TRANSPORTER"/>
    <property type="match status" value="1"/>
</dbReference>
<feature type="transmembrane region" description="Helical" evidence="6">
    <location>
        <begin position="44"/>
        <end position="64"/>
    </location>
</feature>
<dbReference type="SUPFAM" id="SSF103481">
    <property type="entry name" value="Multidrug resistance efflux transporter EmrE"/>
    <property type="match status" value="2"/>
</dbReference>
<reference evidence="8 9" key="1">
    <citation type="submission" date="2023-05" db="EMBL/GenBank/DDBJ databases">
        <title>Novel species of genus Flectobacillus isolated from stream in China.</title>
        <authorList>
            <person name="Lu H."/>
        </authorList>
    </citation>
    <scope>NUCLEOTIDE SEQUENCE [LARGE SCALE GENOMIC DNA]</scope>
    <source>
        <strain evidence="8 9">KCTC 42575</strain>
    </source>
</reference>
<feature type="transmembrane region" description="Helical" evidence="6">
    <location>
        <begin position="228"/>
        <end position="247"/>
    </location>
</feature>
<keyword evidence="2" id="KW-1003">Cell membrane</keyword>